<proteinExistence type="predicted"/>
<dbReference type="Proteomes" id="UP001595696">
    <property type="component" value="Unassembled WGS sequence"/>
</dbReference>
<gene>
    <name evidence="1" type="ORF">ACFO0B_08575</name>
</gene>
<evidence type="ECO:0000313" key="2">
    <source>
        <dbReference type="Proteomes" id="UP001595696"/>
    </source>
</evidence>
<accession>A0ABV8DPM3</accession>
<organism evidence="1 2">
    <name type="scientific">Nocardia jiangsuensis</name>
    <dbReference type="NCBI Taxonomy" id="1691563"/>
    <lineage>
        <taxon>Bacteria</taxon>
        <taxon>Bacillati</taxon>
        <taxon>Actinomycetota</taxon>
        <taxon>Actinomycetes</taxon>
        <taxon>Mycobacteriales</taxon>
        <taxon>Nocardiaceae</taxon>
        <taxon>Nocardia</taxon>
    </lineage>
</organism>
<evidence type="ECO:0008006" key="3">
    <source>
        <dbReference type="Google" id="ProtNLM"/>
    </source>
</evidence>
<protein>
    <recommendedName>
        <fullName evidence="3">Secreted protein</fullName>
    </recommendedName>
</protein>
<evidence type="ECO:0000313" key="1">
    <source>
        <dbReference type="EMBL" id="MFC3962041.1"/>
    </source>
</evidence>
<reference evidence="2" key="1">
    <citation type="journal article" date="2019" name="Int. J. Syst. Evol. Microbiol.">
        <title>The Global Catalogue of Microorganisms (GCM) 10K type strain sequencing project: providing services to taxonomists for standard genome sequencing and annotation.</title>
        <authorList>
            <consortium name="The Broad Institute Genomics Platform"/>
            <consortium name="The Broad Institute Genome Sequencing Center for Infectious Disease"/>
            <person name="Wu L."/>
            <person name="Ma J."/>
        </authorList>
    </citation>
    <scope>NUCLEOTIDE SEQUENCE [LARGE SCALE GENOMIC DNA]</scope>
    <source>
        <strain evidence="2">CGMCC 4.7330</strain>
    </source>
</reference>
<keyword evidence="2" id="KW-1185">Reference proteome</keyword>
<comment type="caution">
    <text evidence="1">The sequence shown here is derived from an EMBL/GenBank/DDBJ whole genome shotgun (WGS) entry which is preliminary data.</text>
</comment>
<name>A0ABV8DPM3_9NOCA</name>
<dbReference type="RefSeq" id="WP_378611786.1">
    <property type="nucleotide sequence ID" value="NZ_JBHSAX010000007.1"/>
</dbReference>
<sequence>MTTPLPARLDRLRGTATACRHNARTIAALTANPGCARRALLDAAAVDKTVIARELGFPPRFGQSQFAITRGNAFEAMVKANGCAELLALLRTELDLSVPEVEYYDLASVGDNTANAVRYRRTRQLFDHAVVTGEGTLFDHPLLRLDIAGATAYLEPDVVALRLGGQFHVVEIKSFAVVDGQADPAQVAAAARQSAVYVIALRELIADLGEDPDALVSHNGILVCTNDFTNRPTAALVDLRKQIAVVGRQLSRLTSIEQLLDELPDGVSFEPGPELARTVAGIDARYTPECMASCELAFACRAEARQEGTVDVLGRGVCDDLGGLEDMATVLALADGSVEPPAEFDDIARLLRQARRMRLEIAG</sequence>
<dbReference type="EMBL" id="JBHSAX010000007">
    <property type="protein sequence ID" value="MFC3962041.1"/>
    <property type="molecule type" value="Genomic_DNA"/>
</dbReference>